<sequence length="262" mass="28700">MDRFTRTREHYLRGAPRKESSKPRAALGPSPPADLTFDFNFGESKLDLTLALGGPANHNAPLSAPQARDPISDQIGIAISDDTDSHQRGRLRISKPCTITIQNHKEQGLTLNQDITALPSIPGELRIKFNAPDDVGSKKPSCSIYSREGRRQARGEIFPPGQPAGGSAAADEVTRTSKVASASTAAKNLEETNSTSEPKRSVNLERELSAFTKVPTDTSPSPQSQTTLSDQRLSKNKTKRSSTTRRFLSIFKRHRKRKSNNL</sequence>
<feature type="compositionally biased region" description="Basic and acidic residues" evidence="1">
    <location>
        <begin position="1"/>
        <end position="22"/>
    </location>
</feature>
<feature type="compositionally biased region" description="Low complexity" evidence="1">
    <location>
        <begin position="215"/>
        <end position="231"/>
    </location>
</feature>
<dbReference type="EMBL" id="JAPDRK010000004">
    <property type="protein sequence ID" value="KAJ9613335.1"/>
    <property type="molecule type" value="Genomic_DNA"/>
</dbReference>
<evidence type="ECO:0000256" key="1">
    <source>
        <dbReference type="SAM" id="MobiDB-lite"/>
    </source>
</evidence>
<dbReference type="Proteomes" id="UP001172673">
    <property type="component" value="Unassembled WGS sequence"/>
</dbReference>
<gene>
    <name evidence="2" type="ORF">H2200_003277</name>
</gene>
<comment type="caution">
    <text evidence="2">The sequence shown here is derived from an EMBL/GenBank/DDBJ whole genome shotgun (WGS) entry which is preliminary data.</text>
</comment>
<keyword evidence="3" id="KW-1185">Reference proteome</keyword>
<protein>
    <submittedName>
        <fullName evidence="2">Uncharacterized protein</fullName>
    </submittedName>
</protein>
<organism evidence="2 3">
    <name type="scientific">Cladophialophora chaetospira</name>
    <dbReference type="NCBI Taxonomy" id="386627"/>
    <lineage>
        <taxon>Eukaryota</taxon>
        <taxon>Fungi</taxon>
        <taxon>Dikarya</taxon>
        <taxon>Ascomycota</taxon>
        <taxon>Pezizomycotina</taxon>
        <taxon>Eurotiomycetes</taxon>
        <taxon>Chaetothyriomycetidae</taxon>
        <taxon>Chaetothyriales</taxon>
        <taxon>Herpotrichiellaceae</taxon>
        <taxon>Cladophialophora</taxon>
    </lineage>
</organism>
<proteinExistence type="predicted"/>
<evidence type="ECO:0000313" key="2">
    <source>
        <dbReference type="EMBL" id="KAJ9613335.1"/>
    </source>
</evidence>
<evidence type="ECO:0000313" key="3">
    <source>
        <dbReference type="Proteomes" id="UP001172673"/>
    </source>
</evidence>
<name>A0AA38XH22_9EURO</name>
<feature type="compositionally biased region" description="Basic residues" evidence="1">
    <location>
        <begin position="234"/>
        <end position="243"/>
    </location>
</feature>
<feature type="region of interest" description="Disordered" evidence="1">
    <location>
        <begin position="135"/>
        <end position="247"/>
    </location>
</feature>
<feature type="compositionally biased region" description="Basic and acidic residues" evidence="1">
    <location>
        <begin position="197"/>
        <end position="208"/>
    </location>
</feature>
<reference evidence="2" key="1">
    <citation type="submission" date="2022-10" db="EMBL/GenBank/DDBJ databases">
        <title>Culturing micro-colonial fungi from biological soil crusts in the Mojave desert and describing Neophaeococcomyces mojavensis, and introducing the new genera and species Taxawa tesnikishii.</title>
        <authorList>
            <person name="Kurbessoian T."/>
            <person name="Stajich J.E."/>
        </authorList>
    </citation>
    <scope>NUCLEOTIDE SEQUENCE</scope>
    <source>
        <strain evidence="2">TK_41</strain>
    </source>
</reference>
<dbReference type="AlphaFoldDB" id="A0AA38XH22"/>
<feature type="compositionally biased region" description="Low complexity" evidence="1">
    <location>
        <begin position="165"/>
        <end position="187"/>
    </location>
</feature>
<feature type="region of interest" description="Disordered" evidence="1">
    <location>
        <begin position="1"/>
        <end position="32"/>
    </location>
</feature>
<accession>A0AA38XH22</accession>